<comment type="caution">
    <text evidence="8">The sequence shown here is derived from an EMBL/GenBank/DDBJ whole genome shotgun (WGS) entry which is preliminary data.</text>
</comment>
<dbReference type="Proteomes" id="UP000245539">
    <property type="component" value="Unassembled WGS sequence"/>
</dbReference>
<sequence length="148" mass="16325">MEVIMKRQIIFSLTIGVIAMTILTACSKQDDSQPIKGRWYTGDQLKLGKQVFADNCAACHGNNAESIPNGTDSSYSAPPLNGSAHAWHHSMSILIRTINEGGKELGGKMPGFKDKLSDAEKNAAIAYFQSYWDDRLYGIWKDNGNLKK</sequence>
<evidence type="ECO:0000256" key="3">
    <source>
        <dbReference type="ARBA" id="ARBA00022723"/>
    </source>
</evidence>
<keyword evidence="4" id="KW-0249">Electron transport</keyword>
<evidence type="ECO:0000256" key="6">
    <source>
        <dbReference type="PROSITE-ProRule" id="PRU00433"/>
    </source>
</evidence>
<reference evidence="8 9" key="1">
    <citation type="submission" date="2018-05" db="EMBL/GenBank/DDBJ databases">
        <title>Leucothrix arctica sp. nov., isolated from Arctic seawater.</title>
        <authorList>
            <person name="Choi A."/>
            <person name="Baek K."/>
        </authorList>
    </citation>
    <scope>NUCLEOTIDE SEQUENCE [LARGE SCALE GENOMIC DNA]</scope>
    <source>
        <strain evidence="8 9">JCM 18388</strain>
    </source>
</reference>
<proteinExistence type="predicted"/>
<dbReference type="OrthoDB" id="9811281at2"/>
<organism evidence="8 9">
    <name type="scientific">Leucothrix pacifica</name>
    <dbReference type="NCBI Taxonomy" id="1247513"/>
    <lineage>
        <taxon>Bacteria</taxon>
        <taxon>Pseudomonadati</taxon>
        <taxon>Pseudomonadota</taxon>
        <taxon>Gammaproteobacteria</taxon>
        <taxon>Thiotrichales</taxon>
        <taxon>Thiotrichaceae</taxon>
        <taxon>Leucothrix</taxon>
    </lineage>
</organism>
<feature type="domain" description="Cytochrome c" evidence="7">
    <location>
        <begin position="43"/>
        <end position="132"/>
    </location>
</feature>
<dbReference type="PANTHER" id="PTHR35008">
    <property type="entry name" value="BLL4482 PROTEIN-RELATED"/>
    <property type="match status" value="1"/>
</dbReference>
<dbReference type="InterPro" id="IPR009056">
    <property type="entry name" value="Cyt_c-like_dom"/>
</dbReference>
<evidence type="ECO:0000313" key="8">
    <source>
        <dbReference type="EMBL" id="PWQ92223.1"/>
    </source>
</evidence>
<dbReference type="EMBL" id="QGKM01000109">
    <property type="protein sequence ID" value="PWQ92223.1"/>
    <property type="molecule type" value="Genomic_DNA"/>
</dbReference>
<keyword evidence="2 6" id="KW-0349">Heme</keyword>
<dbReference type="PANTHER" id="PTHR35008:SF4">
    <property type="entry name" value="BLL4482 PROTEIN"/>
    <property type="match status" value="1"/>
</dbReference>
<dbReference type="GO" id="GO:0009055">
    <property type="term" value="F:electron transfer activity"/>
    <property type="evidence" value="ECO:0007669"/>
    <property type="project" value="InterPro"/>
</dbReference>
<keyword evidence="9" id="KW-1185">Reference proteome</keyword>
<dbReference type="PROSITE" id="PS51257">
    <property type="entry name" value="PROKAR_LIPOPROTEIN"/>
    <property type="match status" value="1"/>
</dbReference>
<dbReference type="InterPro" id="IPR051459">
    <property type="entry name" value="Cytochrome_c-type_DH"/>
</dbReference>
<dbReference type="Gene3D" id="1.10.760.10">
    <property type="entry name" value="Cytochrome c-like domain"/>
    <property type="match status" value="1"/>
</dbReference>
<name>A0A317C4C6_9GAMM</name>
<keyword evidence="3 6" id="KW-0479">Metal-binding</keyword>
<dbReference type="InterPro" id="IPR036909">
    <property type="entry name" value="Cyt_c-like_dom_sf"/>
</dbReference>
<dbReference type="PRINTS" id="PR00605">
    <property type="entry name" value="CYTCHROMECIC"/>
</dbReference>
<keyword evidence="5 6" id="KW-0408">Iron</keyword>
<dbReference type="PROSITE" id="PS51007">
    <property type="entry name" value="CYTC"/>
    <property type="match status" value="1"/>
</dbReference>
<dbReference type="AlphaFoldDB" id="A0A317C4C6"/>
<evidence type="ECO:0000256" key="5">
    <source>
        <dbReference type="ARBA" id="ARBA00023004"/>
    </source>
</evidence>
<accession>A0A317C4C6</accession>
<evidence type="ECO:0000256" key="1">
    <source>
        <dbReference type="ARBA" id="ARBA00022448"/>
    </source>
</evidence>
<dbReference type="Pfam" id="PF13442">
    <property type="entry name" value="Cytochrome_CBB3"/>
    <property type="match status" value="1"/>
</dbReference>
<dbReference type="InterPro" id="IPR008168">
    <property type="entry name" value="Cyt_C_IC"/>
</dbReference>
<evidence type="ECO:0000256" key="2">
    <source>
        <dbReference type="ARBA" id="ARBA00022617"/>
    </source>
</evidence>
<keyword evidence="1" id="KW-0813">Transport</keyword>
<evidence type="ECO:0000256" key="4">
    <source>
        <dbReference type="ARBA" id="ARBA00022982"/>
    </source>
</evidence>
<dbReference type="GO" id="GO:0005506">
    <property type="term" value="F:iron ion binding"/>
    <property type="evidence" value="ECO:0007669"/>
    <property type="project" value="InterPro"/>
</dbReference>
<protein>
    <submittedName>
        <fullName evidence="8">Cytochrome C oxidase Cbb3</fullName>
    </submittedName>
</protein>
<evidence type="ECO:0000259" key="7">
    <source>
        <dbReference type="PROSITE" id="PS51007"/>
    </source>
</evidence>
<evidence type="ECO:0000313" key="9">
    <source>
        <dbReference type="Proteomes" id="UP000245539"/>
    </source>
</evidence>
<gene>
    <name evidence="8" type="ORF">DKW60_22275</name>
</gene>
<dbReference type="GO" id="GO:0020037">
    <property type="term" value="F:heme binding"/>
    <property type="evidence" value="ECO:0007669"/>
    <property type="project" value="InterPro"/>
</dbReference>
<dbReference type="SUPFAM" id="SSF46626">
    <property type="entry name" value="Cytochrome c"/>
    <property type="match status" value="1"/>
</dbReference>